<dbReference type="OrthoDB" id="6418769at2759"/>
<dbReference type="Gene3D" id="3.40.50.1240">
    <property type="entry name" value="Phosphoglycerate mutase-like"/>
    <property type="match status" value="1"/>
</dbReference>
<dbReference type="GO" id="GO:0016791">
    <property type="term" value="F:phosphatase activity"/>
    <property type="evidence" value="ECO:0007669"/>
    <property type="project" value="UniProtKB-ARBA"/>
</dbReference>
<feature type="compositionally biased region" description="Basic residues" evidence="1">
    <location>
        <begin position="299"/>
        <end position="309"/>
    </location>
</feature>
<gene>
    <name evidence="2" type="ORF">B4U80_12230</name>
</gene>
<sequence length="365" mass="39387">MAKFADVYTTAFSQPKEVKRLRAGPLLKLIRDKFNLVNNAYLAFLIKTFNIYGTQGQVIANLLSALNVYNGLAPPTSAVILFELFENNINKNFVKISYFNETSIDGRHTLYLPECYFQEMCPLDLFIEIVDKLIPKDWEKECKIDEIGKISVNPLLPGLPGGLPLIPGLPGFPGSNTTGLPLIPGLPLPFPLPGLPNSPKDDASPNNVNSSTNTGIPNIPGITNASLADIVRLLNNSGQLNISGLPSFPNPSRNNNNNNGSPKLPTPNTGGLPFIPGRGQQTNDNKRIRVISGISKTTKSSKSKKRSKAKFPLSKQTQQNSKSSTSKNAGPKFPYLPSGQSSMLQSPDSKPATPSSAILIIPVLG</sequence>
<evidence type="ECO:0000313" key="2">
    <source>
        <dbReference type="EMBL" id="RWS19731.1"/>
    </source>
</evidence>
<feature type="region of interest" description="Disordered" evidence="1">
    <location>
        <begin position="244"/>
        <end position="357"/>
    </location>
</feature>
<dbReference type="Proteomes" id="UP000288716">
    <property type="component" value="Unassembled WGS sequence"/>
</dbReference>
<reference evidence="2 3" key="1">
    <citation type="journal article" date="2018" name="Gigascience">
        <title>Genomes of trombidid mites reveal novel predicted allergens and laterally-transferred genes associated with secondary metabolism.</title>
        <authorList>
            <person name="Dong X."/>
            <person name="Chaisiri K."/>
            <person name="Xia D."/>
            <person name="Armstrong S.D."/>
            <person name="Fang Y."/>
            <person name="Donnelly M.J."/>
            <person name="Kadowaki T."/>
            <person name="McGarry J.W."/>
            <person name="Darby A.C."/>
            <person name="Makepeace B.L."/>
        </authorList>
    </citation>
    <scope>NUCLEOTIDE SEQUENCE [LARGE SCALE GENOMIC DNA]</scope>
    <source>
        <strain evidence="2">UoL-UT</strain>
    </source>
</reference>
<protein>
    <submittedName>
        <fullName evidence="2">Lysosomal acid phosphatase-like protein</fullName>
    </submittedName>
</protein>
<feature type="non-terminal residue" evidence="2">
    <location>
        <position position="365"/>
    </location>
</feature>
<proteinExistence type="predicted"/>
<feature type="compositionally biased region" description="Low complexity" evidence="1">
    <location>
        <begin position="314"/>
        <end position="328"/>
    </location>
</feature>
<feature type="region of interest" description="Disordered" evidence="1">
    <location>
        <begin position="193"/>
        <end position="219"/>
    </location>
</feature>
<keyword evidence="3" id="KW-1185">Reference proteome</keyword>
<organism evidence="2 3">
    <name type="scientific">Leptotrombidium deliense</name>
    <dbReference type="NCBI Taxonomy" id="299467"/>
    <lineage>
        <taxon>Eukaryota</taxon>
        <taxon>Metazoa</taxon>
        <taxon>Ecdysozoa</taxon>
        <taxon>Arthropoda</taxon>
        <taxon>Chelicerata</taxon>
        <taxon>Arachnida</taxon>
        <taxon>Acari</taxon>
        <taxon>Acariformes</taxon>
        <taxon>Trombidiformes</taxon>
        <taxon>Prostigmata</taxon>
        <taxon>Anystina</taxon>
        <taxon>Parasitengona</taxon>
        <taxon>Trombiculoidea</taxon>
        <taxon>Trombiculidae</taxon>
        <taxon>Leptotrombidium</taxon>
    </lineage>
</organism>
<dbReference type="VEuPathDB" id="VectorBase:LDEU012309"/>
<evidence type="ECO:0000313" key="3">
    <source>
        <dbReference type="Proteomes" id="UP000288716"/>
    </source>
</evidence>
<evidence type="ECO:0000256" key="1">
    <source>
        <dbReference type="SAM" id="MobiDB-lite"/>
    </source>
</evidence>
<feature type="compositionally biased region" description="Low complexity" evidence="1">
    <location>
        <begin position="246"/>
        <end position="262"/>
    </location>
</feature>
<accession>A0A443RWI0</accession>
<dbReference type="EMBL" id="NCKV01023202">
    <property type="protein sequence ID" value="RWS19731.1"/>
    <property type="molecule type" value="Genomic_DNA"/>
</dbReference>
<dbReference type="SUPFAM" id="SSF53254">
    <property type="entry name" value="Phosphoglycerate mutase-like"/>
    <property type="match status" value="1"/>
</dbReference>
<feature type="compositionally biased region" description="Polar residues" evidence="1">
    <location>
        <begin position="338"/>
        <end position="356"/>
    </location>
</feature>
<name>A0A443RWI0_9ACAR</name>
<dbReference type="InterPro" id="IPR029033">
    <property type="entry name" value="His_PPase_superfam"/>
</dbReference>
<dbReference type="STRING" id="299467.A0A443RWI0"/>
<feature type="compositionally biased region" description="Polar residues" evidence="1">
    <location>
        <begin position="204"/>
        <end position="219"/>
    </location>
</feature>
<comment type="caution">
    <text evidence="2">The sequence shown here is derived from an EMBL/GenBank/DDBJ whole genome shotgun (WGS) entry which is preliminary data.</text>
</comment>
<dbReference type="AlphaFoldDB" id="A0A443RWI0"/>